<organism evidence="1 2">
    <name type="scientific">Ampelomyces quisqualis</name>
    <name type="common">Powdery mildew agent</name>
    <dbReference type="NCBI Taxonomy" id="50730"/>
    <lineage>
        <taxon>Eukaryota</taxon>
        <taxon>Fungi</taxon>
        <taxon>Dikarya</taxon>
        <taxon>Ascomycota</taxon>
        <taxon>Pezizomycotina</taxon>
        <taxon>Dothideomycetes</taxon>
        <taxon>Pleosporomycetidae</taxon>
        <taxon>Pleosporales</taxon>
        <taxon>Pleosporineae</taxon>
        <taxon>Phaeosphaeriaceae</taxon>
        <taxon>Ampelomyces</taxon>
    </lineage>
</organism>
<evidence type="ECO:0000313" key="1">
    <source>
        <dbReference type="EMBL" id="KAF1912728.1"/>
    </source>
</evidence>
<dbReference type="AlphaFoldDB" id="A0A6A5QCY8"/>
<dbReference type="PANTHER" id="PTHR24148">
    <property type="entry name" value="ANKYRIN REPEAT DOMAIN-CONTAINING PROTEIN 39 HOMOLOG-RELATED"/>
    <property type="match status" value="1"/>
</dbReference>
<dbReference type="Proteomes" id="UP000800096">
    <property type="component" value="Unassembled WGS sequence"/>
</dbReference>
<dbReference type="OrthoDB" id="4850726at2759"/>
<name>A0A6A5QCY8_AMPQU</name>
<dbReference type="EMBL" id="ML979139">
    <property type="protein sequence ID" value="KAF1912728.1"/>
    <property type="molecule type" value="Genomic_DNA"/>
</dbReference>
<dbReference type="PANTHER" id="PTHR24148:SF64">
    <property type="entry name" value="HETEROKARYON INCOMPATIBILITY DOMAIN-CONTAINING PROTEIN"/>
    <property type="match status" value="1"/>
</dbReference>
<dbReference type="Pfam" id="PF26639">
    <property type="entry name" value="Het-6_barrel"/>
    <property type="match status" value="1"/>
</dbReference>
<gene>
    <name evidence="1" type="ORF">BDU57DRAFT_558983</name>
</gene>
<evidence type="ECO:0008006" key="3">
    <source>
        <dbReference type="Google" id="ProtNLM"/>
    </source>
</evidence>
<accession>A0A6A5QCY8</accession>
<proteinExistence type="predicted"/>
<protein>
    <recommendedName>
        <fullName evidence="3">Heterokaryon incompatibility domain-containing protein</fullName>
    </recommendedName>
</protein>
<reference evidence="1" key="1">
    <citation type="journal article" date="2020" name="Stud. Mycol.">
        <title>101 Dothideomycetes genomes: a test case for predicting lifestyles and emergence of pathogens.</title>
        <authorList>
            <person name="Haridas S."/>
            <person name="Albert R."/>
            <person name="Binder M."/>
            <person name="Bloem J."/>
            <person name="Labutti K."/>
            <person name="Salamov A."/>
            <person name="Andreopoulos B."/>
            <person name="Baker S."/>
            <person name="Barry K."/>
            <person name="Bills G."/>
            <person name="Bluhm B."/>
            <person name="Cannon C."/>
            <person name="Castanera R."/>
            <person name="Culley D."/>
            <person name="Daum C."/>
            <person name="Ezra D."/>
            <person name="Gonzalez J."/>
            <person name="Henrissat B."/>
            <person name="Kuo A."/>
            <person name="Liang C."/>
            <person name="Lipzen A."/>
            <person name="Lutzoni F."/>
            <person name="Magnuson J."/>
            <person name="Mondo S."/>
            <person name="Nolan M."/>
            <person name="Ohm R."/>
            <person name="Pangilinan J."/>
            <person name="Park H.-J."/>
            <person name="Ramirez L."/>
            <person name="Alfaro M."/>
            <person name="Sun H."/>
            <person name="Tritt A."/>
            <person name="Yoshinaga Y."/>
            <person name="Zwiers L.-H."/>
            <person name="Turgeon B."/>
            <person name="Goodwin S."/>
            <person name="Spatafora J."/>
            <person name="Crous P."/>
            <person name="Grigoriev I."/>
        </authorList>
    </citation>
    <scope>NUCLEOTIDE SEQUENCE</scope>
    <source>
        <strain evidence="1">HMLAC05119</strain>
    </source>
</reference>
<dbReference type="InterPro" id="IPR052895">
    <property type="entry name" value="HetReg/Transcr_Mod"/>
</dbReference>
<sequence>MITRDPSLVGQMQAADSSLHVDVDMIAYPRKLFYFRYLVSKGQGGGSFLRFYSIKDRSPSFLDALVLSRDFQCTDPWDHIFALWDLAQDRDGLDFVPSYEKPYEEVYKDFTEAWIKQHGILDIIGAAEFPSPRSFAFYLEAPSWCPDWNTPATTSCLVRREAIPIMFMSALQDLTGKLYSADGDINQAAFDRPIFSFEGMFLCCTGIIIDRIDQIFKDAPDIPGSASKSHWRAIYWAQEMENLGFSTYEDPARAAWAMFHGDSIAAWPPIEETEAWTVVSRVLRGRRPFISEDGHMGLAPAYLAKPERGETTSMSIAVVAGCSVPLILQDLENGTYRLLGTCFVQGWMDGEWLNTMMGAESPKEFWHAMIDGAKLLISCSCD</sequence>
<evidence type="ECO:0000313" key="2">
    <source>
        <dbReference type="Proteomes" id="UP000800096"/>
    </source>
</evidence>
<keyword evidence="2" id="KW-1185">Reference proteome</keyword>